<evidence type="ECO:0000256" key="2">
    <source>
        <dbReference type="SAM" id="SignalP"/>
    </source>
</evidence>
<dbReference type="PANTHER" id="PTHR34618">
    <property type="entry name" value="SURFACE PROTEIN MAS1, PUTATIVE-RELATED"/>
    <property type="match status" value="1"/>
</dbReference>
<sequence length="276" mass="27154">MFTKIVLIALAASPLVIAHGKVAVVAGDMGGNTTALGIMGGVVPGPGRNKVTEVDTTVFGQTNPLSDGLGKTAGGGKNTLAGMSAVVAQSGATLPQVSDGGEISGTWHTVTTDGAGPVTFVMDTTGTGAFSTGTKLAVTQQVPGKNGNIRAPKDKRFFRRILISAGIFKRASNVNTDEPMAATVPAGTTCTGTVNGVQNVCLVKIANSNPAGPFGGVIAVQMAGAGGATPAAPAPAAPAKASAAGAKAATKAASNKADDEAVADEPDTKRSVVFKA</sequence>
<organism evidence="3 4">
    <name type="scientific">Oculimacula yallundae</name>
    <dbReference type="NCBI Taxonomy" id="86028"/>
    <lineage>
        <taxon>Eukaryota</taxon>
        <taxon>Fungi</taxon>
        <taxon>Dikarya</taxon>
        <taxon>Ascomycota</taxon>
        <taxon>Pezizomycotina</taxon>
        <taxon>Leotiomycetes</taxon>
        <taxon>Helotiales</taxon>
        <taxon>Ploettnerulaceae</taxon>
        <taxon>Oculimacula</taxon>
    </lineage>
</organism>
<comment type="caution">
    <text evidence="3">The sequence shown here is derived from an EMBL/GenBank/DDBJ whole genome shotgun (WGS) entry which is preliminary data.</text>
</comment>
<feature type="region of interest" description="Disordered" evidence="1">
    <location>
        <begin position="251"/>
        <end position="276"/>
    </location>
</feature>
<proteinExistence type="predicted"/>
<keyword evidence="2" id="KW-0732">Signal</keyword>
<dbReference type="Pfam" id="PF11327">
    <property type="entry name" value="Egh16-like"/>
    <property type="match status" value="1"/>
</dbReference>
<gene>
    <name evidence="3" type="ORF">VTL71DRAFT_15924</name>
</gene>
<accession>A0ABR4CD00</accession>
<evidence type="ECO:0000313" key="4">
    <source>
        <dbReference type="Proteomes" id="UP001595075"/>
    </source>
</evidence>
<dbReference type="EMBL" id="JAZHXI010000009">
    <property type="protein sequence ID" value="KAL2067826.1"/>
    <property type="molecule type" value="Genomic_DNA"/>
</dbReference>
<feature type="chain" id="PRO_5046854126" evidence="2">
    <location>
        <begin position="19"/>
        <end position="276"/>
    </location>
</feature>
<evidence type="ECO:0000313" key="3">
    <source>
        <dbReference type="EMBL" id="KAL2067826.1"/>
    </source>
</evidence>
<dbReference type="PANTHER" id="PTHR34618:SF4">
    <property type="entry name" value="CAS1"/>
    <property type="match status" value="1"/>
</dbReference>
<feature type="signal peptide" evidence="2">
    <location>
        <begin position="1"/>
        <end position="18"/>
    </location>
</feature>
<dbReference type="InterPro" id="IPR021476">
    <property type="entry name" value="Egh16-like"/>
</dbReference>
<keyword evidence="4" id="KW-1185">Reference proteome</keyword>
<protein>
    <submittedName>
        <fullName evidence="3">Uncharacterized protein</fullName>
    </submittedName>
</protein>
<dbReference type="Proteomes" id="UP001595075">
    <property type="component" value="Unassembled WGS sequence"/>
</dbReference>
<name>A0ABR4CD00_9HELO</name>
<evidence type="ECO:0000256" key="1">
    <source>
        <dbReference type="SAM" id="MobiDB-lite"/>
    </source>
</evidence>
<reference evidence="3 4" key="1">
    <citation type="journal article" date="2024" name="Commun. Biol.">
        <title>Comparative genomic analysis of thermophilic fungi reveals convergent evolutionary adaptations and gene losses.</title>
        <authorList>
            <person name="Steindorff A.S."/>
            <person name="Aguilar-Pontes M.V."/>
            <person name="Robinson A.J."/>
            <person name="Andreopoulos B."/>
            <person name="LaButti K."/>
            <person name="Kuo A."/>
            <person name="Mondo S."/>
            <person name="Riley R."/>
            <person name="Otillar R."/>
            <person name="Haridas S."/>
            <person name="Lipzen A."/>
            <person name="Grimwood J."/>
            <person name="Schmutz J."/>
            <person name="Clum A."/>
            <person name="Reid I.D."/>
            <person name="Moisan M.C."/>
            <person name="Butler G."/>
            <person name="Nguyen T.T.M."/>
            <person name="Dewar K."/>
            <person name="Conant G."/>
            <person name="Drula E."/>
            <person name="Henrissat B."/>
            <person name="Hansel C."/>
            <person name="Singer S."/>
            <person name="Hutchinson M.I."/>
            <person name="de Vries R.P."/>
            <person name="Natvig D.O."/>
            <person name="Powell A.J."/>
            <person name="Tsang A."/>
            <person name="Grigoriev I.V."/>
        </authorList>
    </citation>
    <scope>NUCLEOTIDE SEQUENCE [LARGE SCALE GENOMIC DNA]</scope>
    <source>
        <strain evidence="3 4">CBS 494.80</strain>
    </source>
</reference>